<comment type="caution">
    <text evidence="5">The sequence shown here is derived from an EMBL/GenBank/DDBJ whole genome shotgun (WGS) entry which is preliminary data.</text>
</comment>
<feature type="compositionally biased region" description="Gly residues" evidence="3">
    <location>
        <begin position="111"/>
        <end position="126"/>
    </location>
</feature>
<dbReference type="GO" id="GO:0071013">
    <property type="term" value="C:catalytic step 2 spliceosome"/>
    <property type="evidence" value="ECO:0007669"/>
    <property type="project" value="TreeGrafter"/>
</dbReference>
<dbReference type="InterPro" id="IPR035979">
    <property type="entry name" value="RBD_domain_sf"/>
</dbReference>
<reference evidence="5" key="1">
    <citation type="submission" date="2019-08" db="EMBL/GenBank/DDBJ databases">
        <title>The improved chromosome-level genome for the pearl oyster Pinctada fucata martensii using PacBio sequencing and Hi-C.</title>
        <authorList>
            <person name="Zheng Z."/>
        </authorList>
    </citation>
    <scope>NUCLEOTIDE SEQUENCE</scope>
    <source>
        <strain evidence="5">ZZ-2019</strain>
        <tissue evidence="5">Adductor muscle</tissue>
    </source>
</reference>
<dbReference type="InterPro" id="IPR000504">
    <property type="entry name" value="RRM_dom"/>
</dbReference>
<dbReference type="PROSITE" id="PS50102">
    <property type="entry name" value="RRM"/>
    <property type="match status" value="1"/>
</dbReference>
<feature type="region of interest" description="Disordered" evidence="3">
    <location>
        <begin position="92"/>
        <end position="126"/>
    </location>
</feature>
<dbReference type="AlphaFoldDB" id="A0AA89C0K2"/>
<feature type="domain" description="RRM" evidence="4">
    <location>
        <begin position="14"/>
        <end position="98"/>
    </location>
</feature>
<dbReference type="EMBL" id="VSWD01000010">
    <property type="protein sequence ID" value="KAK3089637.1"/>
    <property type="molecule type" value="Genomic_DNA"/>
</dbReference>
<dbReference type="SUPFAM" id="SSF54928">
    <property type="entry name" value="RNA-binding domain, RBD"/>
    <property type="match status" value="2"/>
</dbReference>
<dbReference type="Pfam" id="PF00076">
    <property type="entry name" value="RRM_1"/>
    <property type="match status" value="1"/>
</dbReference>
<feature type="non-terminal residue" evidence="5">
    <location>
        <position position="1"/>
    </location>
</feature>
<dbReference type="Proteomes" id="UP001186944">
    <property type="component" value="Unassembled WGS sequence"/>
</dbReference>
<dbReference type="GO" id="GO:0000398">
    <property type="term" value="P:mRNA splicing, via spliceosome"/>
    <property type="evidence" value="ECO:0007669"/>
    <property type="project" value="TreeGrafter"/>
</dbReference>
<sequence>TFRSRGFGFVTYKKSQSVHDVQTSRPHKIDEREVETKRAMPRDEFGQIKKIEIIRDQEKKCRGFGFLTFEDYDPVDYCVIRKNFTVSGKRIEVKKSHGQKSAAAGSTSDGRNGGGPGIMGRGQGGYGGGYNQGGNYGGGYGGAGGGWGNQGGGYDGGYGGGYGGGPG</sequence>
<dbReference type="PANTHER" id="PTHR48026">
    <property type="entry name" value="HOMOLOGOUS TO DROSOPHILA SQD (SQUID) PROTEIN"/>
    <property type="match status" value="1"/>
</dbReference>
<proteinExistence type="predicted"/>
<keyword evidence="1 2" id="KW-0694">RNA-binding</keyword>
<evidence type="ECO:0000256" key="2">
    <source>
        <dbReference type="PROSITE-ProRule" id="PRU00176"/>
    </source>
</evidence>
<name>A0AA89C0K2_PINIB</name>
<keyword evidence="6" id="KW-1185">Reference proteome</keyword>
<accession>A0AA89C0K2</accession>
<evidence type="ECO:0000313" key="5">
    <source>
        <dbReference type="EMBL" id="KAK3089637.1"/>
    </source>
</evidence>
<dbReference type="Gene3D" id="3.30.70.330">
    <property type="match status" value="2"/>
</dbReference>
<organism evidence="5 6">
    <name type="scientific">Pinctada imbricata</name>
    <name type="common">Atlantic pearl-oyster</name>
    <name type="synonym">Pinctada martensii</name>
    <dbReference type="NCBI Taxonomy" id="66713"/>
    <lineage>
        <taxon>Eukaryota</taxon>
        <taxon>Metazoa</taxon>
        <taxon>Spiralia</taxon>
        <taxon>Lophotrochozoa</taxon>
        <taxon>Mollusca</taxon>
        <taxon>Bivalvia</taxon>
        <taxon>Autobranchia</taxon>
        <taxon>Pteriomorphia</taxon>
        <taxon>Pterioida</taxon>
        <taxon>Pterioidea</taxon>
        <taxon>Pteriidae</taxon>
        <taxon>Pinctada</taxon>
    </lineage>
</organism>
<dbReference type="PANTHER" id="PTHR48026:SF14">
    <property type="entry name" value="HETEROGENEOUS NUCLEAR RIBONUCLEOPROTEIN A1"/>
    <property type="match status" value="1"/>
</dbReference>
<evidence type="ECO:0000259" key="4">
    <source>
        <dbReference type="PROSITE" id="PS50102"/>
    </source>
</evidence>
<evidence type="ECO:0000256" key="1">
    <source>
        <dbReference type="ARBA" id="ARBA00022884"/>
    </source>
</evidence>
<gene>
    <name evidence="5" type="ORF">FSP39_005240</name>
</gene>
<evidence type="ECO:0000313" key="6">
    <source>
        <dbReference type="Proteomes" id="UP001186944"/>
    </source>
</evidence>
<protein>
    <recommendedName>
        <fullName evidence="4">RRM domain-containing protein</fullName>
    </recommendedName>
</protein>
<dbReference type="InterPro" id="IPR012677">
    <property type="entry name" value="Nucleotide-bd_a/b_plait_sf"/>
</dbReference>
<evidence type="ECO:0000256" key="3">
    <source>
        <dbReference type="SAM" id="MobiDB-lite"/>
    </source>
</evidence>
<dbReference type="GO" id="GO:0003730">
    <property type="term" value="F:mRNA 3'-UTR binding"/>
    <property type="evidence" value="ECO:0007669"/>
    <property type="project" value="TreeGrafter"/>
</dbReference>